<dbReference type="GO" id="GO:0008009">
    <property type="term" value="F:chemokine activity"/>
    <property type="evidence" value="ECO:0007669"/>
    <property type="project" value="InterPro"/>
</dbReference>
<dbReference type="GO" id="GO:0006955">
    <property type="term" value="P:immune response"/>
    <property type="evidence" value="ECO:0007669"/>
    <property type="project" value="InterPro"/>
</dbReference>
<protein>
    <recommendedName>
        <fullName evidence="3">Chemokine interleukin-8-like domain-containing protein</fullName>
    </recommendedName>
</protein>
<keyword evidence="5" id="KW-1185">Reference proteome</keyword>
<comment type="caution">
    <text evidence="4">The sequence shown here is derived from an EMBL/GenBank/DDBJ whole genome shotgun (WGS) entry which is preliminary data.</text>
</comment>
<keyword evidence="2" id="KW-0732">Signal</keyword>
<reference evidence="4" key="1">
    <citation type="submission" date="2023-07" db="EMBL/GenBank/DDBJ databases">
        <title>Chromosome-level Genome Assembly of Striped Snakehead (Channa striata).</title>
        <authorList>
            <person name="Liu H."/>
        </authorList>
    </citation>
    <scope>NUCLEOTIDE SEQUENCE</scope>
    <source>
        <strain evidence="4">Gz</strain>
        <tissue evidence="4">Muscle</tissue>
    </source>
</reference>
<gene>
    <name evidence="4" type="ORF">Q5P01_004457</name>
</gene>
<dbReference type="InterPro" id="IPR001811">
    <property type="entry name" value="Chemokine_IL8-like_dom"/>
</dbReference>
<dbReference type="Gene3D" id="2.40.50.40">
    <property type="match status" value="1"/>
</dbReference>
<feature type="signal peptide" evidence="2">
    <location>
        <begin position="1"/>
        <end position="23"/>
    </location>
</feature>
<proteinExistence type="predicted"/>
<feature type="chain" id="PRO_5041715579" description="Chemokine interleukin-8-like domain-containing protein" evidence="2">
    <location>
        <begin position="24"/>
        <end position="100"/>
    </location>
</feature>
<dbReference type="SUPFAM" id="SSF54117">
    <property type="entry name" value="Interleukin 8-like chemokines"/>
    <property type="match status" value="1"/>
</dbReference>
<dbReference type="AlphaFoldDB" id="A0AA88NJI0"/>
<feature type="domain" description="Chemokine interleukin-8-like" evidence="3">
    <location>
        <begin position="34"/>
        <end position="87"/>
    </location>
</feature>
<organism evidence="4 5">
    <name type="scientific">Channa striata</name>
    <name type="common">Snakehead murrel</name>
    <name type="synonym">Ophicephalus striatus</name>
    <dbReference type="NCBI Taxonomy" id="64152"/>
    <lineage>
        <taxon>Eukaryota</taxon>
        <taxon>Metazoa</taxon>
        <taxon>Chordata</taxon>
        <taxon>Craniata</taxon>
        <taxon>Vertebrata</taxon>
        <taxon>Euteleostomi</taxon>
        <taxon>Actinopterygii</taxon>
        <taxon>Neopterygii</taxon>
        <taxon>Teleostei</taxon>
        <taxon>Neoteleostei</taxon>
        <taxon>Acanthomorphata</taxon>
        <taxon>Anabantaria</taxon>
        <taxon>Anabantiformes</taxon>
        <taxon>Channoidei</taxon>
        <taxon>Channidae</taxon>
        <taxon>Channa</taxon>
    </lineage>
</organism>
<name>A0AA88NJI0_CHASR</name>
<sequence length="100" mass="10947">MRALSVSCWICLLTLAAVMLVHASGASISVGLPCCINVTSHRVRTIIKCNEQKPRVGCNHHAFVIKNKKHRTLCIDPAAQWLQVMIQNGQLSCPPDISLS</sequence>
<dbReference type="GO" id="GO:0005615">
    <property type="term" value="C:extracellular space"/>
    <property type="evidence" value="ECO:0007669"/>
    <property type="project" value="UniProtKB-KW"/>
</dbReference>
<dbReference type="Proteomes" id="UP001187415">
    <property type="component" value="Unassembled WGS sequence"/>
</dbReference>
<evidence type="ECO:0000256" key="1">
    <source>
        <dbReference type="ARBA" id="ARBA00022514"/>
    </source>
</evidence>
<dbReference type="Pfam" id="PF00048">
    <property type="entry name" value="IL8"/>
    <property type="match status" value="1"/>
</dbReference>
<dbReference type="InterPro" id="IPR036048">
    <property type="entry name" value="Interleukin_8-like_sf"/>
</dbReference>
<dbReference type="EMBL" id="JAUPFM010000002">
    <property type="protein sequence ID" value="KAK2859837.1"/>
    <property type="molecule type" value="Genomic_DNA"/>
</dbReference>
<accession>A0AA88NJI0</accession>
<evidence type="ECO:0000259" key="3">
    <source>
        <dbReference type="Pfam" id="PF00048"/>
    </source>
</evidence>
<evidence type="ECO:0000313" key="4">
    <source>
        <dbReference type="EMBL" id="KAK2859837.1"/>
    </source>
</evidence>
<evidence type="ECO:0000313" key="5">
    <source>
        <dbReference type="Proteomes" id="UP001187415"/>
    </source>
</evidence>
<keyword evidence="1" id="KW-0202">Cytokine</keyword>
<evidence type="ECO:0000256" key="2">
    <source>
        <dbReference type="SAM" id="SignalP"/>
    </source>
</evidence>